<dbReference type="Proteomes" id="UP001281410">
    <property type="component" value="Unassembled WGS sequence"/>
</dbReference>
<keyword evidence="2" id="KW-1185">Reference proteome</keyword>
<organism evidence="1 2">
    <name type="scientific">Dipteronia sinensis</name>
    <dbReference type="NCBI Taxonomy" id="43782"/>
    <lineage>
        <taxon>Eukaryota</taxon>
        <taxon>Viridiplantae</taxon>
        <taxon>Streptophyta</taxon>
        <taxon>Embryophyta</taxon>
        <taxon>Tracheophyta</taxon>
        <taxon>Spermatophyta</taxon>
        <taxon>Magnoliopsida</taxon>
        <taxon>eudicotyledons</taxon>
        <taxon>Gunneridae</taxon>
        <taxon>Pentapetalae</taxon>
        <taxon>rosids</taxon>
        <taxon>malvids</taxon>
        <taxon>Sapindales</taxon>
        <taxon>Sapindaceae</taxon>
        <taxon>Hippocastanoideae</taxon>
        <taxon>Acereae</taxon>
        <taxon>Dipteronia</taxon>
    </lineage>
</organism>
<dbReference type="EMBL" id="JANJYJ010000001">
    <property type="protein sequence ID" value="KAK3229709.1"/>
    <property type="molecule type" value="Genomic_DNA"/>
</dbReference>
<protein>
    <recommendedName>
        <fullName evidence="3">Reverse transcriptase domain-containing protein</fullName>
    </recommendedName>
</protein>
<proteinExistence type="predicted"/>
<accession>A0AAE0B5N9</accession>
<evidence type="ECO:0000313" key="2">
    <source>
        <dbReference type="Proteomes" id="UP001281410"/>
    </source>
</evidence>
<sequence length="116" mass="13219">MAGGEGFDEKCKERYFKNRFMKEAWCQPKINNINLKCISVSDRQTLEEDFGEEEVLAKVFVTLLKKVTSNIIGDSQMAFVKGGQITDSFIVASEIINKWKRDAEGGFLVRLDFEKA</sequence>
<evidence type="ECO:0008006" key="3">
    <source>
        <dbReference type="Google" id="ProtNLM"/>
    </source>
</evidence>
<gene>
    <name evidence="1" type="ORF">Dsin_001590</name>
</gene>
<comment type="caution">
    <text evidence="1">The sequence shown here is derived from an EMBL/GenBank/DDBJ whole genome shotgun (WGS) entry which is preliminary data.</text>
</comment>
<evidence type="ECO:0000313" key="1">
    <source>
        <dbReference type="EMBL" id="KAK3229709.1"/>
    </source>
</evidence>
<name>A0AAE0B5N9_9ROSI</name>
<dbReference type="AlphaFoldDB" id="A0AAE0B5N9"/>
<reference evidence="1" key="1">
    <citation type="journal article" date="2023" name="Plant J.">
        <title>Genome sequences and population genomics provide insights into the demographic history, inbreeding, and mutation load of two 'living fossil' tree species of Dipteronia.</title>
        <authorList>
            <person name="Feng Y."/>
            <person name="Comes H.P."/>
            <person name="Chen J."/>
            <person name="Zhu S."/>
            <person name="Lu R."/>
            <person name="Zhang X."/>
            <person name="Li P."/>
            <person name="Qiu J."/>
            <person name="Olsen K.M."/>
            <person name="Qiu Y."/>
        </authorList>
    </citation>
    <scope>NUCLEOTIDE SEQUENCE</scope>
    <source>
        <strain evidence="1">NBL</strain>
    </source>
</reference>